<name>A0AA97J1U2_EUBMA</name>
<dbReference type="Pfam" id="PF21222">
    <property type="entry name" value="Lamp2_2nd"/>
    <property type="match status" value="1"/>
</dbReference>
<keyword evidence="20" id="KW-1185">Reference proteome</keyword>
<evidence type="ECO:0000256" key="16">
    <source>
        <dbReference type="SAM" id="Phobius"/>
    </source>
</evidence>
<dbReference type="GO" id="GO:0005886">
    <property type="term" value="C:plasma membrane"/>
    <property type="evidence" value="ECO:0007669"/>
    <property type="project" value="UniProtKB-SubCell"/>
</dbReference>
<keyword evidence="10 14" id="KW-0458">Lysosome</keyword>
<reference evidence="21" key="1">
    <citation type="submission" date="2025-08" db="UniProtKB">
        <authorList>
            <consortium name="RefSeq"/>
        </authorList>
    </citation>
    <scope>IDENTIFICATION</scope>
    <source>
        <tissue evidence="21">Blood</tissue>
    </source>
</reference>
<dbReference type="GO" id="GO:0072594">
    <property type="term" value="P:establishment of protein localization to organelle"/>
    <property type="evidence" value="ECO:0007669"/>
    <property type="project" value="TreeGrafter"/>
</dbReference>
<feature type="region of interest" description="Disordered" evidence="15">
    <location>
        <begin position="188"/>
        <end position="215"/>
    </location>
</feature>
<feature type="compositionally biased region" description="Low complexity" evidence="15">
    <location>
        <begin position="190"/>
        <end position="206"/>
    </location>
</feature>
<evidence type="ECO:0000256" key="15">
    <source>
        <dbReference type="SAM" id="MobiDB-lite"/>
    </source>
</evidence>
<dbReference type="InterPro" id="IPR048528">
    <property type="entry name" value="Lamp2-like_luminal"/>
</dbReference>
<dbReference type="RefSeq" id="XP_054829619.1">
    <property type="nucleotide sequence ID" value="XM_054973644.1"/>
</dbReference>
<keyword evidence="3 14" id="KW-0812">Transmembrane</keyword>
<feature type="signal peptide" evidence="17">
    <location>
        <begin position="1"/>
        <end position="25"/>
    </location>
</feature>
<evidence type="ECO:0000256" key="3">
    <source>
        <dbReference type="ARBA" id="ARBA00022692"/>
    </source>
</evidence>
<sequence>MAARSGRGLLLLTAVLLGLLQSFSTFEVKEDDNVCILANFSVEFTVEYEAKSHKENKSFELPHNATVLNISSCGKKEKSTPVLAVGFGKGHSLILDFEKGESSYSVKNLTFKYNVSDTSIFPNSTEKGIKEATSETDMHASLNTTYTCIHNHRITMANVTVLFSHVTLEAYLASNNFSHNHTVCKEDLKPTTAAPTTNVPTTTSQAPPTPSKNPDVGHYNLTGHNGTCLLALMALQLNVTYKANNKTKLDVLNFPSNTTYSGTCNNVSVTLNMSLDSAWLVFHFVQNTSIDKYFLQGVGINIDLPSESLEPKYSVMNNSLSELKATVGKSYKCFSEEHIWVSERASVNLFNVQLQAFKFEGNSFGAVEECQLDENNMLIPIIVGAALAGLVLIVLIAYLIGRKRSHAGYQTI</sequence>
<comment type="similarity">
    <text evidence="14">Belongs to the LAMP family.</text>
</comment>
<evidence type="ECO:0000259" key="18">
    <source>
        <dbReference type="Pfam" id="PF01299"/>
    </source>
</evidence>
<dbReference type="GeneID" id="129325763"/>
<dbReference type="PRINTS" id="PR00336">
    <property type="entry name" value="LYSASSOCTDMP"/>
</dbReference>
<evidence type="ECO:0000256" key="9">
    <source>
        <dbReference type="ARBA" id="ARBA00023180"/>
    </source>
</evidence>
<evidence type="ECO:0000256" key="13">
    <source>
        <dbReference type="ARBA" id="ARBA00074383"/>
    </source>
</evidence>
<keyword evidence="5" id="KW-0967">Endosome</keyword>
<organism evidence="20 21">
    <name type="scientific">Eublepharis macularius</name>
    <name type="common">Leopard gecko</name>
    <name type="synonym">Cyrtodactylus macularius</name>
    <dbReference type="NCBI Taxonomy" id="481883"/>
    <lineage>
        <taxon>Eukaryota</taxon>
        <taxon>Metazoa</taxon>
        <taxon>Chordata</taxon>
        <taxon>Craniata</taxon>
        <taxon>Vertebrata</taxon>
        <taxon>Euteleostomi</taxon>
        <taxon>Lepidosauria</taxon>
        <taxon>Squamata</taxon>
        <taxon>Bifurcata</taxon>
        <taxon>Gekkota</taxon>
        <taxon>Eublepharidae</taxon>
        <taxon>Eublepharinae</taxon>
        <taxon>Eublepharis</taxon>
    </lineage>
</organism>
<keyword evidence="6 16" id="KW-1133">Transmembrane helix</keyword>
<feature type="domain" description="Lysosome-associated membrane glycoprotein 2-like luminal" evidence="18">
    <location>
        <begin position="24"/>
        <end position="158"/>
    </location>
</feature>
<dbReference type="CTD" id="3916"/>
<feature type="domain" description="Lysosome-associated membrane glycoprotein 2-like luminal" evidence="18">
    <location>
        <begin position="214"/>
        <end position="360"/>
    </location>
</feature>
<dbReference type="CDD" id="cd12087">
    <property type="entry name" value="TM_EGFR-like"/>
    <property type="match status" value="1"/>
</dbReference>
<dbReference type="PROSITE" id="PS00311">
    <property type="entry name" value="LAMP_2"/>
    <property type="match status" value="1"/>
</dbReference>
<dbReference type="GO" id="GO:0031902">
    <property type="term" value="C:late endosome membrane"/>
    <property type="evidence" value="ECO:0007669"/>
    <property type="project" value="TreeGrafter"/>
</dbReference>
<evidence type="ECO:0000256" key="12">
    <source>
        <dbReference type="ARBA" id="ARBA00060404"/>
    </source>
</evidence>
<feature type="transmembrane region" description="Helical" evidence="16">
    <location>
        <begin position="377"/>
        <end position="400"/>
    </location>
</feature>
<gene>
    <name evidence="21" type="primary">LAMP1</name>
</gene>
<evidence type="ECO:0000256" key="8">
    <source>
        <dbReference type="ARBA" id="ARBA00023157"/>
    </source>
</evidence>
<evidence type="ECO:0000256" key="17">
    <source>
        <dbReference type="SAM" id="SignalP"/>
    </source>
</evidence>
<feature type="domain" description="Lysosome-associated membrane glycoprotein 2-like transmembrane" evidence="19">
    <location>
        <begin position="379"/>
        <end position="410"/>
    </location>
</feature>
<accession>A0AA97J1U2</accession>
<keyword evidence="7 14" id="KW-0472">Membrane</keyword>
<evidence type="ECO:0000256" key="2">
    <source>
        <dbReference type="ARBA" id="ARBA00022475"/>
    </source>
</evidence>
<evidence type="ECO:0000313" key="20">
    <source>
        <dbReference type="Proteomes" id="UP001190640"/>
    </source>
</evidence>
<evidence type="ECO:0000256" key="7">
    <source>
        <dbReference type="ARBA" id="ARBA00023136"/>
    </source>
</evidence>
<proteinExistence type="inferred from homology"/>
<dbReference type="KEGG" id="emc:129325763"/>
<dbReference type="PANTHER" id="PTHR11506:SF27">
    <property type="entry name" value="LYSOSOME-ASSOCIATED MEMBRANE GLYCOPROTEIN 1"/>
    <property type="match status" value="1"/>
</dbReference>
<dbReference type="InterPro" id="IPR048524">
    <property type="entry name" value="Lamp2-like_TM"/>
</dbReference>
<comment type="caution">
    <text evidence="14">Lacks conserved residue(s) required for the propagation of feature annotation.</text>
</comment>
<dbReference type="Gene3D" id="2.40.160.110">
    <property type="match status" value="2"/>
</dbReference>
<dbReference type="AlphaFoldDB" id="A0AA97J1U2"/>
<evidence type="ECO:0000256" key="1">
    <source>
        <dbReference type="ARBA" id="ARBA00004251"/>
    </source>
</evidence>
<comment type="subcellular location">
    <subcellularLocation>
        <location evidence="1">Cell membrane</location>
        <topology evidence="1">Single-pass type I membrane protein</topology>
    </subcellularLocation>
    <subcellularLocation>
        <location evidence="12">Cytolytic granule membrane</location>
        <topology evidence="12">Single-pass type I membrane protein</topology>
    </subcellularLocation>
    <subcellularLocation>
        <location evidence="11">Late endosome membrane</location>
        <topology evidence="11">Single-pass type I membrane protein</topology>
    </subcellularLocation>
    <subcellularLocation>
        <location evidence="14">Lysosome membrane</location>
        <topology evidence="14">Single-pass type I membrane protein</topology>
    </subcellularLocation>
</comment>
<dbReference type="Proteomes" id="UP001190640">
    <property type="component" value="Chromosome 3"/>
</dbReference>
<evidence type="ECO:0000256" key="6">
    <source>
        <dbReference type="ARBA" id="ARBA00022989"/>
    </source>
</evidence>
<dbReference type="PROSITE" id="PS00310">
    <property type="entry name" value="LAMP_1"/>
    <property type="match status" value="1"/>
</dbReference>
<feature type="disulfide bond" evidence="14">
    <location>
        <begin position="333"/>
        <end position="370"/>
    </location>
</feature>
<feature type="chain" id="PRO_5041655881" description="Lysosome-associated membrane glycoprotein 1" evidence="17">
    <location>
        <begin position="26"/>
        <end position="412"/>
    </location>
</feature>
<dbReference type="Pfam" id="PF01299">
    <property type="entry name" value="Lamp2-like_luminal"/>
    <property type="match status" value="2"/>
</dbReference>
<keyword evidence="2" id="KW-1003">Cell membrane</keyword>
<dbReference type="InterPro" id="IPR018134">
    <property type="entry name" value="LAMP_CS"/>
</dbReference>
<evidence type="ECO:0000256" key="11">
    <source>
        <dbReference type="ARBA" id="ARBA00037817"/>
    </source>
</evidence>
<dbReference type="PROSITE" id="PS51407">
    <property type="entry name" value="LAMP_3"/>
    <property type="match status" value="1"/>
</dbReference>
<keyword evidence="4 17" id="KW-0732">Signal</keyword>
<dbReference type="PANTHER" id="PTHR11506">
    <property type="entry name" value="LYSOSOME-ASSOCIATED MEMBRANE GLYCOPROTEIN"/>
    <property type="match status" value="1"/>
</dbReference>
<feature type="disulfide bond" evidence="14">
    <location>
        <begin position="148"/>
        <end position="184"/>
    </location>
</feature>
<dbReference type="InterPro" id="IPR002000">
    <property type="entry name" value="Lysosome-assoc_membr_glycop"/>
</dbReference>
<evidence type="ECO:0000256" key="5">
    <source>
        <dbReference type="ARBA" id="ARBA00022753"/>
    </source>
</evidence>
<dbReference type="GO" id="GO:0005765">
    <property type="term" value="C:lysosomal membrane"/>
    <property type="evidence" value="ECO:0007669"/>
    <property type="project" value="UniProtKB-SubCell"/>
</dbReference>
<evidence type="ECO:0000256" key="4">
    <source>
        <dbReference type="ARBA" id="ARBA00022729"/>
    </source>
</evidence>
<evidence type="ECO:0000313" key="21">
    <source>
        <dbReference type="RefSeq" id="XP_054829619.1"/>
    </source>
</evidence>
<keyword evidence="9" id="KW-0325">Glycoprotein</keyword>
<dbReference type="FunFam" id="2.40.160.110:FF:000001">
    <property type="entry name" value="lysosome-associated membrane glycoprotein 2 isoform X2"/>
    <property type="match status" value="1"/>
</dbReference>
<evidence type="ECO:0000256" key="10">
    <source>
        <dbReference type="ARBA" id="ARBA00023228"/>
    </source>
</evidence>
<protein>
    <recommendedName>
        <fullName evidence="13">Lysosome-associated membrane glycoprotein 1</fullName>
    </recommendedName>
</protein>
<keyword evidence="8 14" id="KW-1015">Disulfide bond</keyword>
<evidence type="ECO:0000259" key="19">
    <source>
        <dbReference type="Pfam" id="PF21222"/>
    </source>
</evidence>
<evidence type="ECO:0000256" key="14">
    <source>
        <dbReference type="PROSITE-ProRule" id="PRU00740"/>
    </source>
</evidence>